<evidence type="ECO:0000313" key="1">
    <source>
        <dbReference type="EMBL" id="KAL3645026.1"/>
    </source>
</evidence>
<dbReference type="Pfam" id="PF07723">
    <property type="entry name" value="LRR_2"/>
    <property type="match status" value="1"/>
</dbReference>
<dbReference type="SUPFAM" id="SSF81383">
    <property type="entry name" value="F-box domain"/>
    <property type="match status" value="1"/>
</dbReference>
<dbReference type="InterPro" id="IPR050232">
    <property type="entry name" value="FBL13/AtMIF1-like"/>
</dbReference>
<protein>
    <recommendedName>
        <fullName evidence="3">F-box domain-containing protein</fullName>
    </recommendedName>
</protein>
<evidence type="ECO:0008006" key="3">
    <source>
        <dbReference type="Google" id="ProtNLM"/>
    </source>
</evidence>
<gene>
    <name evidence="1" type="ORF">CASFOL_010206</name>
</gene>
<dbReference type="EMBL" id="JAVIJP010000013">
    <property type="protein sequence ID" value="KAL3645026.1"/>
    <property type="molecule type" value="Genomic_DNA"/>
</dbReference>
<organism evidence="1 2">
    <name type="scientific">Castilleja foliolosa</name>
    <dbReference type="NCBI Taxonomy" id="1961234"/>
    <lineage>
        <taxon>Eukaryota</taxon>
        <taxon>Viridiplantae</taxon>
        <taxon>Streptophyta</taxon>
        <taxon>Embryophyta</taxon>
        <taxon>Tracheophyta</taxon>
        <taxon>Spermatophyta</taxon>
        <taxon>Magnoliopsida</taxon>
        <taxon>eudicotyledons</taxon>
        <taxon>Gunneridae</taxon>
        <taxon>Pentapetalae</taxon>
        <taxon>asterids</taxon>
        <taxon>lamiids</taxon>
        <taxon>Lamiales</taxon>
        <taxon>Orobanchaceae</taxon>
        <taxon>Pedicularideae</taxon>
        <taxon>Castillejinae</taxon>
        <taxon>Castilleja</taxon>
    </lineage>
</organism>
<accession>A0ABD3DW28</accession>
<keyword evidence="2" id="KW-1185">Reference proteome</keyword>
<dbReference type="AlphaFoldDB" id="A0ABD3DW28"/>
<dbReference type="Gene3D" id="3.80.10.10">
    <property type="entry name" value="Ribonuclease Inhibitor"/>
    <property type="match status" value="1"/>
</dbReference>
<sequence length="395" mass="45415">MAGDREIQFPEPVIQLLQSFLDGEEAARTAIVSKSWHSAWLTRPNLDFDDTYFGDDDFSEYAEKTIKRYEQLNLKIESFNLCMNINHKSRAELANKLIVKALRIGASRLCLRLKRGDSFVLPNEVFGADNLVELSVSGCTIDLDDGVVIKCRSLESLSLDDVVFMRYDTVRNIISSCPSIKNLSLLSDVYPHNYRKLWYFEHKDDEELDERAMAVGLVDNLIPRLRCLVLGSESFKTLCLGDLLSRFSFLKDFTLYLNGDINIYEETIQISNSSIERIKLVQVLKSFPNYGYVRRPRLKFDVPSIRKFTYEGISIPRLSFISTPPSREWESHVCIQCKNDEFPTCWFNELSELLTKLSQSKTHLSLHSGCKLTAFDYKVGDNIIEGLYANTSWRI</sequence>
<name>A0ABD3DW28_9LAMI</name>
<dbReference type="SUPFAM" id="SSF52047">
    <property type="entry name" value="RNI-like"/>
    <property type="match status" value="1"/>
</dbReference>
<dbReference type="InterPro" id="IPR036047">
    <property type="entry name" value="F-box-like_dom_sf"/>
</dbReference>
<evidence type="ECO:0000313" key="2">
    <source>
        <dbReference type="Proteomes" id="UP001632038"/>
    </source>
</evidence>
<dbReference type="Proteomes" id="UP001632038">
    <property type="component" value="Unassembled WGS sequence"/>
</dbReference>
<dbReference type="PANTHER" id="PTHR31900">
    <property type="entry name" value="F-BOX/RNI SUPERFAMILY PROTEIN-RELATED"/>
    <property type="match status" value="1"/>
</dbReference>
<proteinExistence type="predicted"/>
<dbReference type="PANTHER" id="PTHR31900:SF29">
    <property type="entry name" value="FBD-LIKE DOMAIN FAMILY PROTEIN"/>
    <property type="match status" value="1"/>
</dbReference>
<comment type="caution">
    <text evidence="1">The sequence shown here is derived from an EMBL/GenBank/DDBJ whole genome shotgun (WGS) entry which is preliminary data.</text>
</comment>
<dbReference type="InterPro" id="IPR013101">
    <property type="entry name" value="LRR_PRU1-like"/>
</dbReference>
<reference evidence="2" key="1">
    <citation type="journal article" date="2024" name="IScience">
        <title>Strigolactones Initiate the Formation of Haustorium-like Structures in Castilleja.</title>
        <authorList>
            <person name="Buerger M."/>
            <person name="Peterson D."/>
            <person name="Chory J."/>
        </authorList>
    </citation>
    <scope>NUCLEOTIDE SEQUENCE [LARGE SCALE GENOMIC DNA]</scope>
</reference>
<dbReference type="InterPro" id="IPR032675">
    <property type="entry name" value="LRR_dom_sf"/>
</dbReference>